<dbReference type="InterPro" id="IPR001173">
    <property type="entry name" value="Glyco_trans_2-like"/>
</dbReference>
<dbReference type="SUPFAM" id="SSF53448">
    <property type="entry name" value="Nucleotide-diphospho-sugar transferases"/>
    <property type="match status" value="1"/>
</dbReference>
<protein>
    <submittedName>
        <fullName evidence="2">Glycosyltransferase family 2 protein</fullName>
    </submittedName>
</protein>
<gene>
    <name evidence="2" type="ORF">Drose_14340</name>
</gene>
<dbReference type="InterPro" id="IPR050834">
    <property type="entry name" value="Glycosyltransf_2"/>
</dbReference>
<dbReference type="Gene3D" id="3.90.550.10">
    <property type="entry name" value="Spore Coat Polysaccharide Biosynthesis Protein SpsA, Chain A"/>
    <property type="match status" value="1"/>
</dbReference>
<evidence type="ECO:0000313" key="3">
    <source>
        <dbReference type="Proteomes" id="UP001058271"/>
    </source>
</evidence>
<dbReference type="InterPro" id="IPR029044">
    <property type="entry name" value="Nucleotide-diphossugar_trans"/>
</dbReference>
<accession>A0ABY5ZB29</accession>
<dbReference type="RefSeq" id="WP_260728707.1">
    <property type="nucleotide sequence ID" value="NZ_BAAABS010000056.1"/>
</dbReference>
<evidence type="ECO:0000259" key="1">
    <source>
        <dbReference type="Pfam" id="PF00535"/>
    </source>
</evidence>
<organism evidence="2 3">
    <name type="scientific">Dactylosporangium roseum</name>
    <dbReference type="NCBI Taxonomy" id="47989"/>
    <lineage>
        <taxon>Bacteria</taxon>
        <taxon>Bacillati</taxon>
        <taxon>Actinomycetota</taxon>
        <taxon>Actinomycetes</taxon>
        <taxon>Micromonosporales</taxon>
        <taxon>Micromonosporaceae</taxon>
        <taxon>Dactylosporangium</taxon>
    </lineage>
</organism>
<dbReference type="CDD" id="cd00761">
    <property type="entry name" value="Glyco_tranf_GTA_type"/>
    <property type="match status" value="1"/>
</dbReference>
<dbReference type="Proteomes" id="UP001058271">
    <property type="component" value="Chromosome"/>
</dbReference>
<feature type="domain" description="Glycosyltransferase 2-like" evidence="1">
    <location>
        <begin position="7"/>
        <end position="146"/>
    </location>
</feature>
<dbReference type="PANTHER" id="PTHR43685:SF2">
    <property type="entry name" value="GLYCOSYLTRANSFERASE 2-LIKE DOMAIN-CONTAINING PROTEIN"/>
    <property type="match status" value="1"/>
</dbReference>
<dbReference type="Pfam" id="PF00535">
    <property type="entry name" value="Glycos_transf_2"/>
    <property type="match status" value="1"/>
</dbReference>
<dbReference type="EMBL" id="CP073721">
    <property type="protein sequence ID" value="UWZ39308.1"/>
    <property type="molecule type" value="Genomic_DNA"/>
</dbReference>
<evidence type="ECO:0000313" key="2">
    <source>
        <dbReference type="EMBL" id="UWZ39308.1"/>
    </source>
</evidence>
<proteinExistence type="predicted"/>
<name>A0ABY5ZB29_9ACTN</name>
<reference evidence="2" key="1">
    <citation type="submission" date="2021-04" db="EMBL/GenBank/DDBJ databases">
        <title>Biosynthetic gene clusters of Dactylosporangioum roseum.</title>
        <authorList>
            <person name="Hartkoorn R.C."/>
            <person name="Beaudoing E."/>
            <person name="Hot D."/>
            <person name="Moureu S."/>
        </authorList>
    </citation>
    <scope>NUCLEOTIDE SEQUENCE</scope>
    <source>
        <strain evidence="2">NRRL B-16295</strain>
    </source>
</reference>
<keyword evidence="3" id="KW-1185">Reference proteome</keyword>
<dbReference type="PANTHER" id="PTHR43685">
    <property type="entry name" value="GLYCOSYLTRANSFERASE"/>
    <property type="match status" value="1"/>
</dbReference>
<sequence length="385" mass="43053">MRKPKLSLIIPYERRLDNLKLALQGLLNQTMDPAEFEVVIGTTKYDEDFVVACDKAARHLNLVTVMTHERFEIPRARNMAMRQASGAVTVNMDADTLLPPDALERLYERHFAFGQNACIVGQVLGYGNNYDGDVRHVESEPFEIWQKRLEEMRSTTDQPLDPRFTTDHVIPWSFAWTGLIALPTVLVREHDLYFDESFVGWGVDDIEWGYRIAATRAPIVLRKDVYALHLPHVRDTAANFVTEAASYRQFLRKWPGPDVELAAAFSDFEANDLYLDFLAELRSALPGGADLLGTVRVTVEGAAVAFLGVPLDSAHRIVDPDVRRAAVSATDVEVLPLVGMAVPFDDASVTECRVLPTVRDLSGRYREKVMATARRLAPSVVEVGA</sequence>